<protein>
    <recommendedName>
        <fullName evidence="4">CARDB domain-containing protein</fullName>
    </recommendedName>
</protein>
<accession>A0A2L2XD76</accession>
<reference evidence="3" key="1">
    <citation type="submission" date="2018-02" db="EMBL/GenBank/DDBJ databases">
        <title>Genome sequence of Desulfocucumis palustris strain NAW-5.</title>
        <authorList>
            <person name="Watanabe M."/>
            <person name="Kojima H."/>
            <person name="Fukui M."/>
        </authorList>
    </citation>
    <scope>NUCLEOTIDE SEQUENCE [LARGE SCALE GENOMIC DNA]</scope>
    <source>
        <strain evidence="3">NAW-5</strain>
    </source>
</reference>
<keyword evidence="3" id="KW-1185">Reference proteome</keyword>
<evidence type="ECO:0000256" key="1">
    <source>
        <dbReference type="SAM" id="SignalP"/>
    </source>
</evidence>
<name>A0A2L2XD76_9FIRM</name>
<gene>
    <name evidence="2" type="ORF">DCCM_3075</name>
</gene>
<organism evidence="2 3">
    <name type="scientific">Desulfocucumis palustris</name>
    <dbReference type="NCBI Taxonomy" id="1898651"/>
    <lineage>
        <taxon>Bacteria</taxon>
        <taxon>Bacillati</taxon>
        <taxon>Bacillota</taxon>
        <taxon>Clostridia</taxon>
        <taxon>Eubacteriales</taxon>
        <taxon>Desulfocucumaceae</taxon>
        <taxon>Desulfocucumis</taxon>
    </lineage>
</organism>
<keyword evidence="1" id="KW-0732">Signal</keyword>
<dbReference type="OrthoDB" id="1788793at2"/>
<evidence type="ECO:0008006" key="4">
    <source>
        <dbReference type="Google" id="ProtNLM"/>
    </source>
</evidence>
<dbReference type="EMBL" id="BFAV01000125">
    <property type="protein sequence ID" value="GBF33964.1"/>
    <property type="molecule type" value="Genomic_DNA"/>
</dbReference>
<dbReference type="AlphaFoldDB" id="A0A2L2XD76"/>
<dbReference type="RefSeq" id="WP_104372280.1">
    <property type="nucleotide sequence ID" value="NZ_BFAV01000125.1"/>
</dbReference>
<feature type="chain" id="PRO_5014675863" description="CARDB domain-containing protein" evidence="1">
    <location>
        <begin position="24"/>
        <end position="483"/>
    </location>
</feature>
<evidence type="ECO:0000313" key="3">
    <source>
        <dbReference type="Proteomes" id="UP000239549"/>
    </source>
</evidence>
<sequence>MMKRLTAVAAVFIFLTAVVPAFAEQLFNPQTAIENALNNGYYKSQNPDGDILNYVSIPILNYYLRGENYYGCLVYGQPHGDIKGDQYRYMGYTKFKPTPDVKEDYTNIAFPPDVTHTGYFEDQKWIIRPWWNGDVQAEYNVDFNNGLDGTDKYAKNINYGVMLYYNEKYNANNYQLKGVTAETRSFWENIDQYIHILAPPTEYAWGIGRMWRVNSSGGINYITVPISPGALLKFPDLSVKLQEDRFTDKKAGEKITSTVSYTLDADYSEEEVAWLRLHHVVSGQEYPIALVSVDSADTPNEKGHVVFKPGKTKTYQYTFTVQDRNTTILARINPADPYVQDKKWDNNRDEAPVTIVSACTDISVTGIKSLNSTVVGGRPEKFTATIKRANDGPSGNVAVKVTVTGSNGLKKEKTYSMAKGQTVQYSWVDTISNTITYTVQALPVGVEDCALGNNAMQRGWTPRTALKPPSTTNEIWISINGAK</sequence>
<dbReference type="NCBIfam" id="NF047340">
    <property type="entry name" value="Athe_2463_dom"/>
    <property type="match status" value="1"/>
</dbReference>
<evidence type="ECO:0000313" key="2">
    <source>
        <dbReference type="EMBL" id="GBF33964.1"/>
    </source>
</evidence>
<dbReference type="Proteomes" id="UP000239549">
    <property type="component" value="Unassembled WGS sequence"/>
</dbReference>
<comment type="caution">
    <text evidence="2">The sequence shown here is derived from an EMBL/GenBank/DDBJ whole genome shotgun (WGS) entry which is preliminary data.</text>
</comment>
<proteinExistence type="predicted"/>
<feature type="signal peptide" evidence="1">
    <location>
        <begin position="1"/>
        <end position="23"/>
    </location>
</feature>